<organism evidence="2">
    <name type="scientific">Strongyloides stercoralis</name>
    <name type="common">Threadworm</name>
    <dbReference type="NCBI Taxonomy" id="6248"/>
    <lineage>
        <taxon>Eukaryota</taxon>
        <taxon>Metazoa</taxon>
        <taxon>Ecdysozoa</taxon>
        <taxon>Nematoda</taxon>
        <taxon>Chromadorea</taxon>
        <taxon>Rhabditida</taxon>
        <taxon>Tylenchina</taxon>
        <taxon>Panagrolaimomorpha</taxon>
        <taxon>Strongyloidoidea</taxon>
        <taxon>Strongyloididae</taxon>
        <taxon>Strongyloides</taxon>
    </lineage>
</organism>
<dbReference type="AlphaFoldDB" id="A0A0K0DVL8"/>
<keyword evidence="1" id="KW-1185">Reference proteome</keyword>
<dbReference type="CDD" id="cd16021">
    <property type="entry name" value="ALP_like"/>
    <property type="match status" value="1"/>
</dbReference>
<dbReference type="InterPro" id="IPR004245">
    <property type="entry name" value="DUF229"/>
</dbReference>
<dbReference type="FunFam" id="3.40.720.10:FF:000017">
    <property type="entry name" value="Predicted protein"/>
    <property type="match status" value="1"/>
</dbReference>
<dbReference type="Pfam" id="PF02995">
    <property type="entry name" value="DUF229"/>
    <property type="match status" value="1"/>
</dbReference>
<dbReference type="WBParaSite" id="SSTP_0000128400.1">
    <property type="protein sequence ID" value="SSTP_0000128400.1"/>
    <property type="gene ID" value="SSTP_0000128400"/>
</dbReference>
<dbReference type="STRING" id="6248.A0A0K0DVL8"/>
<sequence>MYSIINNDDKIVFNHIKQKLRNSISKDTKNCILPNLDPWDSSIKKYIFNIKNFKCKNIQGELTYIDEGKLMINKSELNNFGFKMNDLTFQYRCLSRGEDDFTLSFSNWKVFKNETKISCEFIEVKALKSYFKLNIYSNHHYQIISNEKNKIINSRKASVFIIVLDSLSHSNFIRKLPKTLSVLINDYQSIIFNGMTKVGDNSFPNAVAFLSGKRTMTSGYKDEINIDIKKDFFDSLPLIWNDFSKKNYTTLYAEDYTDYNLFTYLAKGFKNQPTTYYFRPLWLSIYKSWLIHRSTYLCYGNNKMHNIQLGYLEKFIQFFPQLTPLFSLTWFTEIGHDYINQIEIADEDFENFLKRNKEKLENSFLFILGDHGHRFDDIRKTSIGRMEERLPFFSLSIPKKLKQQRKDIVNIIKNNSNILTSFWDFYVTLKDITNMGDSNSFEYNKNSLKGIYSKRGESLLRPISEKRNCKNAGIPEEFCPCQREVSLVINDTKSKILSNVFIKYLNRLLYNSTNLCEKLKIKEIIGIEKFLPSIDINKSFFSKLLYSFQENFNIMTTEQAYRVTIQTSPGDGIFEGIFLSNSSTSYINYGSINRINKYGNTSYCVNNQVLRKICFCKSLT</sequence>
<dbReference type="InterPro" id="IPR017850">
    <property type="entry name" value="Alkaline_phosphatase_core_sf"/>
</dbReference>
<proteinExistence type="predicted"/>
<dbReference type="SUPFAM" id="SSF53649">
    <property type="entry name" value="Alkaline phosphatase-like"/>
    <property type="match status" value="1"/>
</dbReference>
<protein>
    <submittedName>
        <fullName evidence="3">Sulfatase N-terminal domain-containing protein</fullName>
    </submittedName>
    <submittedName>
        <fullName evidence="2">Sulfatase domain-containing protein</fullName>
    </submittedName>
</protein>
<evidence type="ECO:0000313" key="3">
    <source>
        <dbReference type="WBParaSite" id="TCONS_00010719.p1"/>
    </source>
</evidence>
<dbReference type="WBParaSite" id="TCONS_00010719.p1">
    <property type="protein sequence ID" value="TCONS_00010719.p1"/>
    <property type="gene ID" value="XLOC_004238"/>
</dbReference>
<dbReference type="PANTHER" id="PTHR10974:SF48">
    <property type="entry name" value="SULFATASE DOMAIN-CONTAINING PROTEIN"/>
    <property type="match status" value="1"/>
</dbReference>
<evidence type="ECO:0000313" key="2">
    <source>
        <dbReference type="WBParaSite" id="SSTP_0000128400.1"/>
    </source>
</evidence>
<dbReference type="Proteomes" id="UP000035681">
    <property type="component" value="Unplaced"/>
</dbReference>
<name>A0A0K0DVL8_STRER</name>
<dbReference type="PANTHER" id="PTHR10974">
    <property type="entry name" value="FI08016P-RELATED"/>
    <property type="match status" value="1"/>
</dbReference>
<dbReference type="Gene3D" id="3.40.720.10">
    <property type="entry name" value="Alkaline Phosphatase, subunit A"/>
    <property type="match status" value="1"/>
</dbReference>
<reference evidence="2" key="1">
    <citation type="submission" date="2015-08" db="UniProtKB">
        <authorList>
            <consortium name="WormBaseParasite"/>
        </authorList>
    </citation>
    <scope>IDENTIFICATION</scope>
</reference>
<evidence type="ECO:0000313" key="1">
    <source>
        <dbReference type="Proteomes" id="UP000035681"/>
    </source>
</evidence>
<accession>A0A0K0DVL8</accession>
<dbReference type="GO" id="GO:0005615">
    <property type="term" value="C:extracellular space"/>
    <property type="evidence" value="ECO:0007669"/>
    <property type="project" value="TreeGrafter"/>
</dbReference>